<feature type="compositionally biased region" description="Polar residues" evidence="1">
    <location>
        <begin position="174"/>
        <end position="187"/>
    </location>
</feature>
<feature type="compositionally biased region" description="Basic residues" evidence="1">
    <location>
        <begin position="94"/>
        <end position="105"/>
    </location>
</feature>
<reference evidence="2 3" key="1">
    <citation type="submission" date="2019-02" db="EMBL/GenBank/DDBJ databases">
        <title>Draft genome sequence of Amycolatopsis sp. 8-3EHSu isolated from roots of Suaeda maritima.</title>
        <authorList>
            <person name="Duangmal K."/>
            <person name="Chantavorakit T."/>
        </authorList>
    </citation>
    <scope>NUCLEOTIDE SEQUENCE [LARGE SCALE GENOMIC DNA]</scope>
    <source>
        <strain evidence="2 3">8-3EHSu</strain>
    </source>
</reference>
<accession>A0A4Q7J5Q4</accession>
<organism evidence="2 3">
    <name type="scientific">Amycolatopsis suaedae</name>
    <dbReference type="NCBI Taxonomy" id="2510978"/>
    <lineage>
        <taxon>Bacteria</taxon>
        <taxon>Bacillati</taxon>
        <taxon>Actinomycetota</taxon>
        <taxon>Actinomycetes</taxon>
        <taxon>Pseudonocardiales</taxon>
        <taxon>Pseudonocardiaceae</taxon>
        <taxon>Amycolatopsis</taxon>
    </lineage>
</organism>
<feature type="compositionally biased region" description="Basic and acidic residues" evidence="1">
    <location>
        <begin position="188"/>
        <end position="197"/>
    </location>
</feature>
<dbReference type="Proteomes" id="UP000292003">
    <property type="component" value="Unassembled WGS sequence"/>
</dbReference>
<comment type="caution">
    <text evidence="2">The sequence shown here is derived from an EMBL/GenBank/DDBJ whole genome shotgun (WGS) entry which is preliminary data.</text>
</comment>
<sequence length="197" mass="22190">MLAGALDEVELRRRHVGRLARGARDDQHADVADRAHVGHVVDVGLLGGVLRVLRRRGRLRRLRRLGRLRGLRRFGGLGRLRGLRGLRRLGRRARLRRRRSGRGRRGPLLLRHGRRSDGDADQGTGEHGARDSAQGLLQDDLQKRCRRPVSPTGRIARDFPRPGDSRDHALIARVNSTQNRVTRNTGKSRNENARAAD</sequence>
<feature type="compositionally biased region" description="Basic and acidic residues" evidence="1">
    <location>
        <begin position="155"/>
        <end position="170"/>
    </location>
</feature>
<gene>
    <name evidence="2" type="ORF">EWH70_21220</name>
</gene>
<evidence type="ECO:0000313" key="2">
    <source>
        <dbReference type="EMBL" id="RZQ62106.1"/>
    </source>
</evidence>
<name>A0A4Q7J5Q4_9PSEU</name>
<dbReference type="EMBL" id="SFCC01000010">
    <property type="protein sequence ID" value="RZQ62106.1"/>
    <property type="molecule type" value="Genomic_DNA"/>
</dbReference>
<proteinExistence type="predicted"/>
<evidence type="ECO:0000256" key="1">
    <source>
        <dbReference type="SAM" id="MobiDB-lite"/>
    </source>
</evidence>
<feature type="region of interest" description="Disordered" evidence="1">
    <location>
        <begin position="94"/>
        <end position="197"/>
    </location>
</feature>
<protein>
    <submittedName>
        <fullName evidence="2">Uncharacterized protein</fullName>
    </submittedName>
</protein>
<evidence type="ECO:0000313" key="3">
    <source>
        <dbReference type="Proteomes" id="UP000292003"/>
    </source>
</evidence>
<dbReference type="AlphaFoldDB" id="A0A4Q7J5Q4"/>
<keyword evidence="3" id="KW-1185">Reference proteome</keyword>